<organism evidence="1 2">
    <name type="scientific">Paraglomus brasilianum</name>
    <dbReference type="NCBI Taxonomy" id="144538"/>
    <lineage>
        <taxon>Eukaryota</taxon>
        <taxon>Fungi</taxon>
        <taxon>Fungi incertae sedis</taxon>
        <taxon>Mucoromycota</taxon>
        <taxon>Glomeromycotina</taxon>
        <taxon>Glomeromycetes</taxon>
        <taxon>Paraglomerales</taxon>
        <taxon>Paraglomeraceae</taxon>
        <taxon>Paraglomus</taxon>
    </lineage>
</organism>
<accession>A0A9N9GW42</accession>
<dbReference type="AlphaFoldDB" id="A0A9N9GW42"/>
<sequence length="178" mass="19408">EECRLKDALSTSLCPTLPHYGFSRCSSPKFVHSPLSSLSWSSLQNPPASLPCDPLKIDNHFQRDELSTSPEGLLLSRRNAIGCSAHREAADVSFTLINASAATTTTETTFTTITVETREIRPVGLAGLPNRKKRSFIGKISGIIFGGTAYFPELEIYPRGAMDFDNNSLNADIVVLAY</sequence>
<gene>
    <name evidence="1" type="ORF">PBRASI_LOCUS9653</name>
</gene>
<reference evidence="1" key="1">
    <citation type="submission" date="2021-06" db="EMBL/GenBank/DDBJ databases">
        <authorList>
            <person name="Kallberg Y."/>
            <person name="Tangrot J."/>
            <person name="Rosling A."/>
        </authorList>
    </citation>
    <scope>NUCLEOTIDE SEQUENCE</scope>
    <source>
        <strain evidence="1">BR232B</strain>
    </source>
</reference>
<keyword evidence="2" id="KW-1185">Reference proteome</keyword>
<name>A0A9N9GW42_9GLOM</name>
<protein>
    <submittedName>
        <fullName evidence="1">2096_t:CDS:1</fullName>
    </submittedName>
</protein>
<proteinExistence type="predicted"/>
<evidence type="ECO:0000313" key="1">
    <source>
        <dbReference type="EMBL" id="CAG8638728.1"/>
    </source>
</evidence>
<evidence type="ECO:0000313" key="2">
    <source>
        <dbReference type="Proteomes" id="UP000789739"/>
    </source>
</evidence>
<dbReference type="EMBL" id="CAJVPI010002227">
    <property type="protein sequence ID" value="CAG8638728.1"/>
    <property type="molecule type" value="Genomic_DNA"/>
</dbReference>
<feature type="non-terminal residue" evidence="1">
    <location>
        <position position="178"/>
    </location>
</feature>
<dbReference type="Proteomes" id="UP000789739">
    <property type="component" value="Unassembled WGS sequence"/>
</dbReference>
<comment type="caution">
    <text evidence="1">The sequence shown here is derived from an EMBL/GenBank/DDBJ whole genome shotgun (WGS) entry which is preliminary data.</text>
</comment>